<dbReference type="AlphaFoldDB" id="A0A3S4A448"/>
<dbReference type="PANTHER" id="PTHR30213:SF0">
    <property type="entry name" value="UPF0761 MEMBRANE PROTEIN YIHY"/>
    <property type="match status" value="1"/>
</dbReference>
<dbReference type="Pfam" id="PF03631">
    <property type="entry name" value="Virul_fac_BrkB"/>
    <property type="match status" value="1"/>
</dbReference>
<comment type="caution">
    <text evidence="8">The sequence shown here is derived from an EMBL/GenBank/DDBJ whole genome shotgun (WGS) entry which is preliminary data.</text>
</comment>
<keyword evidence="9" id="KW-1185">Reference proteome</keyword>
<keyword evidence="2" id="KW-1003">Cell membrane</keyword>
<dbReference type="RefSeq" id="WP_128495041.1">
    <property type="nucleotide sequence ID" value="NZ_RZNB01000003.1"/>
</dbReference>
<feature type="compositionally biased region" description="Basic and acidic residues" evidence="6">
    <location>
        <begin position="357"/>
        <end position="373"/>
    </location>
</feature>
<evidence type="ECO:0000313" key="8">
    <source>
        <dbReference type="EMBL" id="RWZ51047.1"/>
    </source>
</evidence>
<feature type="region of interest" description="Disordered" evidence="6">
    <location>
        <begin position="1"/>
        <end position="29"/>
    </location>
</feature>
<feature type="compositionally biased region" description="Basic and acidic residues" evidence="6">
    <location>
        <begin position="321"/>
        <end position="342"/>
    </location>
</feature>
<evidence type="ECO:0000313" key="9">
    <source>
        <dbReference type="Proteomes" id="UP000288547"/>
    </source>
</evidence>
<keyword evidence="4 7" id="KW-1133">Transmembrane helix</keyword>
<comment type="subcellular location">
    <subcellularLocation>
        <location evidence="1">Cell membrane</location>
        <topology evidence="1">Multi-pass membrane protein</topology>
    </subcellularLocation>
</comment>
<evidence type="ECO:0000256" key="1">
    <source>
        <dbReference type="ARBA" id="ARBA00004651"/>
    </source>
</evidence>
<evidence type="ECO:0000256" key="5">
    <source>
        <dbReference type="ARBA" id="ARBA00023136"/>
    </source>
</evidence>
<dbReference type="PANTHER" id="PTHR30213">
    <property type="entry name" value="INNER MEMBRANE PROTEIN YHJD"/>
    <property type="match status" value="1"/>
</dbReference>
<feature type="region of interest" description="Disordered" evidence="6">
    <location>
        <begin position="320"/>
        <end position="373"/>
    </location>
</feature>
<evidence type="ECO:0000256" key="3">
    <source>
        <dbReference type="ARBA" id="ARBA00022692"/>
    </source>
</evidence>
<feature type="transmembrane region" description="Helical" evidence="7">
    <location>
        <begin position="206"/>
        <end position="226"/>
    </location>
</feature>
<keyword evidence="5 7" id="KW-0472">Membrane</keyword>
<evidence type="ECO:0000256" key="7">
    <source>
        <dbReference type="SAM" id="Phobius"/>
    </source>
</evidence>
<accession>A0A3S4A448</accession>
<keyword evidence="3 7" id="KW-0812">Transmembrane</keyword>
<dbReference type="OrthoDB" id="9781030at2"/>
<gene>
    <name evidence="8" type="ORF">ELQ90_09635</name>
</gene>
<reference evidence="8 9" key="1">
    <citation type="submission" date="2018-12" db="EMBL/GenBank/DDBJ databases">
        <authorList>
            <person name="Li F."/>
        </authorList>
    </citation>
    <scope>NUCLEOTIDE SEQUENCE [LARGE SCALE GENOMIC DNA]</scope>
    <source>
        <strain evidence="8 9">11W25H-1</strain>
    </source>
</reference>
<evidence type="ECO:0000256" key="4">
    <source>
        <dbReference type="ARBA" id="ARBA00022989"/>
    </source>
</evidence>
<feature type="transmembrane region" description="Helical" evidence="7">
    <location>
        <begin position="117"/>
        <end position="140"/>
    </location>
</feature>
<protein>
    <submittedName>
        <fullName evidence="8">YihY/virulence factor BrkB family protein</fullName>
    </submittedName>
</protein>
<dbReference type="GO" id="GO:0005886">
    <property type="term" value="C:plasma membrane"/>
    <property type="evidence" value="ECO:0007669"/>
    <property type="project" value="UniProtKB-SubCell"/>
</dbReference>
<organism evidence="8 9">
    <name type="scientific">Labedella phragmitis</name>
    <dbReference type="NCBI Taxonomy" id="2498849"/>
    <lineage>
        <taxon>Bacteria</taxon>
        <taxon>Bacillati</taxon>
        <taxon>Actinomycetota</taxon>
        <taxon>Actinomycetes</taxon>
        <taxon>Micrococcales</taxon>
        <taxon>Microbacteriaceae</taxon>
        <taxon>Labedella</taxon>
    </lineage>
</organism>
<name>A0A3S4A448_9MICO</name>
<proteinExistence type="predicted"/>
<dbReference type="EMBL" id="RZNB01000003">
    <property type="protein sequence ID" value="RWZ51047.1"/>
    <property type="molecule type" value="Genomic_DNA"/>
</dbReference>
<dbReference type="Proteomes" id="UP000288547">
    <property type="component" value="Unassembled WGS sequence"/>
</dbReference>
<feature type="transmembrane region" description="Helical" evidence="7">
    <location>
        <begin position="238"/>
        <end position="260"/>
    </location>
</feature>
<sequence length="373" mass="40172">MAEDTAATKERTAPDPDDPRKPDDPTDIHKPTLMYVLKKTFREFNADQCTDLAAALTYYAVLALFPGLLAIVSILGLFGAAEQTTDTVLAMVSNLASEDAVAALRGPVEQLTSAPGAGLAFVTGLLGALWSASGYVGAFGRAMNRVYQVDEGRPIWKLRPTMLGVTVFTVILLVVGALILVLSGPVAEAIGDVIGLGPAALAVWNIAKWPVLIVIAIVVIAVLYYWSPNVKQPRFRWMSLGSVLALVVWAVATVAFGFYVGNFGNYNATYGSLGAVIVFLLWLWITNIALLFGAEFDAELERGRELQAGIAAEETIQLPPRDTKLSDKKADQHAKDVLDGLKLRTSHGKTPPEDDSSANHDEKQEKKAHGRND</sequence>
<feature type="transmembrane region" description="Helical" evidence="7">
    <location>
        <begin position="161"/>
        <end position="186"/>
    </location>
</feature>
<evidence type="ECO:0000256" key="2">
    <source>
        <dbReference type="ARBA" id="ARBA00022475"/>
    </source>
</evidence>
<feature type="transmembrane region" description="Helical" evidence="7">
    <location>
        <begin position="272"/>
        <end position="294"/>
    </location>
</feature>
<dbReference type="NCBIfam" id="TIGR00765">
    <property type="entry name" value="yihY_not_rbn"/>
    <property type="match status" value="1"/>
</dbReference>
<feature type="transmembrane region" description="Helical" evidence="7">
    <location>
        <begin position="58"/>
        <end position="81"/>
    </location>
</feature>
<dbReference type="InterPro" id="IPR017039">
    <property type="entry name" value="Virul_fac_BrkB"/>
</dbReference>
<evidence type="ECO:0000256" key="6">
    <source>
        <dbReference type="SAM" id="MobiDB-lite"/>
    </source>
</evidence>